<evidence type="ECO:0000256" key="1">
    <source>
        <dbReference type="ARBA" id="ARBA00023125"/>
    </source>
</evidence>
<evidence type="ECO:0000313" key="4">
    <source>
        <dbReference type="EMBL" id="MFD0854025.1"/>
    </source>
</evidence>
<evidence type="ECO:0000313" key="5">
    <source>
        <dbReference type="Proteomes" id="UP001597083"/>
    </source>
</evidence>
<organism evidence="4 5">
    <name type="scientific">Actinomadura adrarensis</name>
    <dbReference type="NCBI Taxonomy" id="1819600"/>
    <lineage>
        <taxon>Bacteria</taxon>
        <taxon>Bacillati</taxon>
        <taxon>Actinomycetota</taxon>
        <taxon>Actinomycetes</taxon>
        <taxon>Streptosporangiales</taxon>
        <taxon>Thermomonosporaceae</taxon>
        <taxon>Actinomadura</taxon>
    </lineage>
</organism>
<dbReference type="EMBL" id="JBHTIR010002635">
    <property type="protein sequence ID" value="MFD0854025.1"/>
    <property type="molecule type" value="Genomic_DNA"/>
</dbReference>
<gene>
    <name evidence="4" type="ORF">ACFQ07_17440</name>
</gene>
<protein>
    <submittedName>
        <fullName evidence="4">TetR/AcrR family transcriptional regulator</fullName>
    </submittedName>
</protein>
<feature type="DNA-binding region" description="H-T-H motif" evidence="2">
    <location>
        <begin position="48"/>
        <end position="67"/>
    </location>
</feature>
<proteinExistence type="predicted"/>
<dbReference type="Gene3D" id="1.10.357.10">
    <property type="entry name" value="Tetracycline Repressor, domain 2"/>
    <property type="match status" value="1"/>
</dbReference>
<evidence type="ECO:0000259" key="3">
    <source>
        <dbReference type="PROSITE" id="PS50977"/>
    </source>
</evidence>
<dbReference type="InterPro" id="IPR001647">
    <property type="entry name" value="HTH_TetR"/>
</dbReference>
<accession>A0ABW3CJE0</accession>
<keyword evidence="1 2" id="KW-0238">DNA-binding</keyword>
<keyword evidence="5" id="KW-1185">Reference proteome</keyword>
<dbReference type="PROSITE" id="PS50977">
    <property type="entry name" value="HTH_TETR_2"/>
    <property type="match status" value="1"/>
</dbReference>
<dbReference type="InterPro" id="IPR050109">
    <property type="entry name" value="HTH-type_TetR-like_transc_reg"/>
</dbReference>
<sequence length="116" mass="12518">MVVDAISGGKLRGGRHGLPRDVVRDNQRRRIVAGVVHAVGELGYERTTVESVIARAQVSRRTFYEHFRNKEEAFLAAYDHVMDGLVRRAVEACGSGGFGAGLSAFLEGLAAEPHAA</sequence>
<reference evidence="5" key="1">
    <citation type="journal article" date="2019" name="Int. J. Syst. Evol. Microbiol.">
        <title>The Global Catalogue of Microorganisms (GCM) 10K type strain sequencing project: providing services to taxonomists for standard genome sequencing and annotation.</title>
        <authorList>
            <consortium name="The Broad Institute Genomics Platform"/>
            <consortium name="The Broad Institute Genome Sequencing Center for Infectious Disease"/>
            <person name="Wu L."/>
            <person name="Ma J."/>
        </authorList>
    </citation>
    <scope>NUCLEOTIDE SEQUENCE [LARGE SCALE GENOMIC DNA]</scope>
    <source>
        <strain evidence="5">JCM 31696</strain>
    </source>
</reference>
<comment type="caution">
    <text evidence="4">The sequence shown here is derived from an EMBL/GenBank/DDBJ whole genome shotgun (WGS) entry which is preliminary data.</text>
</comment>
<dbReference type="PANTHER" id="PTHR30055:SF187">
    <property type="entry name" value="TRANSCRIPTIONAL REGULATORY PROTEIN"/>
    <property type="match status" value="1"/>
</dbReference>
<feature type="domain" description="HTH tetR-type" evidence="3">
    <location>
        <begin position="25"/>
        <end position="85"/>
    </location>
</feature>
<dbReference type="Pfam" id="PF00440">
    <property type="entry name" value="TetR_N"/>
    <property type="match status" value="1"/>
</dbReference>
<dbReference type="Proteomes" id="UP001597083">
    <property type="component" value="Unassembled WGS sequence"/>
</dbReference>
<dbReference type="InterPro" id="IPR009057">
    <property type="entry name" value="Homeodomain-like_sf"/>
</dbReference>
<dbReference type="PANTHER" id="PTHR30055">
    <property type="entry name" value="HTH-TYPE TRANSCRIPTIONAL REGULATOR RUTR"/>
    <property type="match status" value="1"/>
</dbReference>
<name>A0ABW3CJE0_9ACTN</name>
<evidence type="ECO:0000256" key="2">
    <source>
        <dbReference type="PROSITE-ProRule" id="PRU00335"/>
    </source>
</evidence>
<dbReference type="SUPFAM" id="SSF46689">
    <property type="entry name" value="Homeodomain-like"/>
    <property type="match status" value="1"/>
</dbReference>
<feature type="non-terminal residue" evidence="4">
    <location>
        <position position="116"/>
    </location>
</feature>